<evidence type="ECO:0000313" key="3">
    <source>
        <dbReference type="Proteomes" id="UP001652661"/>
    </source>
</evidence>
<evidence type="ECO:0000256" key="1">
    <source>
        <dbReference type="SAM" id="MobiDB-lite"/>
    </source>
</evidence>
<accession>A0ABM3C6Q1</accession>
<organism evidence="3 4">
    <name type="scientific">Drosophila kikkawai</name>
    <name type="common">Fruit fly</name>
    <dbReference type="NCBI Taxonomy" id="30033"/>
    <lineage>
        <taxon>Eukaryota</taxon>
        <taxon>Metazoa</taxon>
        <taxon>Ecdysozoa</taxon>
        <taxon>Arthropoda</taxon>
        <taxon>Hexapoda</taxon>
        <taxon>Insecta</taxon>
        <taxon>Pterygota</taxon>
        <taxon>Neoptera</taxon>
        <taxon>Endopterygota</taxon>
        <taxon>Diptera</taxon>
        <taxon>Brachycera</taxon>
        <taxon>Muscomorpha</taxon>
        <taxon>Ephydroidea</taxon>
        <taxon>Drosophilidae</taxon>
        <taxon>Drosophila</taxon>
        <taxon>Sophophora</taxon>
    </lineage>
</organism>
<dbReference type="Pfam" id="PF16012">
    <property type="entry name" value="DUF4780"/>
    <property type="match status" value="1"/>
</dbReference>
<dbReference type="Proteomes" id="UP001652661">
    <property type="component" value="Chromosome 2L"/>
</dbReference>
<feature type="compositionally biased region" description="Low complexity" evidence="1">
    <location>
        <begin position="1"/>
        <end position="12"/>
    </location>
</feature>
<feature type="domain" description="DUF4780" evidence="2">
    <location>
        <begin position="135"/>
        <end position="310"/>
    </location>
</feature>
<gene>
    <name evidence="4" type="primary">LOC121502476</name>
</gene>
<name>A0ABM3C6Q1_DROKI</name>
<feature type="compositionally biased region" description="Basic and acidic residues" evidence="1">
    <location>
        <begin position="342"/>
        <end position="356"/>
    </location>
</feature>
<protein>
    <recommendedName>
        <fullName evidence="2">DUF4780 domain-containing protein</fullName>
    </recommendedName>
</protein>
<proteinExistence type="predicted"/>
<evidence type="ECO:0000259" key="2">
    <source>
        <dbReference type="Pfam" id="PF16012"/>
    </source>
</evidence>
<feature type="region of interest" description="Disordered" evidence="1">
    <location>
        <begin position="86"/>
        <end position="121"/>
    </location>
</feature>
<feature type="region of interest" description="Disordered" evidence="1">
    <location>
        <begin position="1"/>
        <end position="25"/>
    </location>
</feature>
<dbReference type="GeneID" id="121502476"/>
<dbReference type="RefSeq" id="XP_041632053.1">
    <property type="nucleotide sequence ID" value="XM_041776119.2"/>
</dbReference>
<dbReference type="InterPro" id="IPR031961">
    <property type="entry name" value="DUF4780"/>
</dbReference>
<reference evidence="3" key="1">
    <citation type="submission" date="2025-05" db="UniProtKB">
        <authorList>
            <consortium name="RefSeq"/>
        </authorList>
    </citation>
    <scope>NUCLEOTIDE SEQUENCE [LARGE SCALE GENOMIC DNA]</scope>
    <source>
        <strain evidence="3">14028-0561.14</strain>
    </source>
</reference>
<keyword evidence="3" id="KW-1185">Reference proteome</keyword>
<feature type="region of interest" description="Disordered" evidence="1">
    <location>
        <begin position="326"/>
        <end position="362"/>
    </location>
</feature>
<sequence>MFRSSSNFSRSSPQPRHYIGEAQPGTTENIRIDLLTHKKRRARVNRARFILGKIAKNEAEGIADPRDAEDKAKFLAEIAEYEAYKANPKAFKPPQPKRNRSHDVNESAPKRTKDSHGEPRATTYVNRAKKFSEVARDSLAMALVDELNDDGRLLSEKWEDIESKLTDMVTDRLVNAPNSPIPSFDSSDVVGGHRVIRCDDGFSRSFLEKCVARISHNWSGLKIRLVHASEIPRRPRARIWLPNGQSDHKRVITCLRAQNPDVYTEDWAILKAEKEMKSSQPFLLLINKRCLPQLKALDYKVRYGIRKAKIKIFLAEPDEILEEVDDDDFDDQFPDTTTEGDFCTKGEEGMWIKEEPDSNWSH</sequence>
<reference evidence="4" key="2">
    <citation type="submission" date="2025-08" db="UniProtKB">
        <authorList>
            <consortium name="RefSeq"/>
        </authorList>
    </citation>
    <scope>IDENTIFICATION</scope>
    <source>
        <strain evidence="4">14028-0561.14</strain>
        <tissue evidence="4">Whole fly</tissue>
    </source>
</reference>
<feature type="compositionally biased region" description="Basic and acidic residues" evidence="1">
    <location>
        <begin position="101"/>
        <end position="119"/>
    </location>
</feature>
<evidence type="ECO:0000313" key="4">
    <source>
        <dbReference type="RefSeq" id="XP_041632053.1"/>
    </source>
</evidence>